<evidence type="ECO:0000256" key="5">
    <source>
        <dbReference type="ARBA" id="ARBA00022989"/>
    </source>
</evidence>
<evidence type="ECO:0000313" key="10">
    <source>
        <dbReference type="EMBL" id="RJF90690.1"/>
    </source>
</evidence>
<feature type="transmembrane region" description="Helical" evidence="7">
    <location>
        <begin position="149"/>
        <end position="173"/>
    </location>
</feature>
<keyword evidence="5 7" id="KW-1133">Transmembrane helix</keyword>
<dbReference type="OrthoDB" id="9809206at2"/>
<organism evidence="10 11">
    <name type="scientific">Sphingomonas cavernae</name>
    <dbReference type="NCBI Taxonomy" id="2320861"/>
    <lineage>
        <taxon>Bacteria</taxon>
        <taxon>Pseudomonadati</taxon>
        <taxon>Pseudomonadota</taxon>
        <taxon>Alphaproteobacteria</taxon>
        <taxon>Sphingomonadales</taxon>
        <taxon>Sphingomonadaceae</taxon>
        <taxon>Sphingomonas</taxon>
    </lineage>
</organism>
<dbReference type="Pfam" id="PF00924">
    <property type="entry name" value="MS_channel_2nd"/>
    <property type="match status" value="1"/>
</dbReference>
<proteinExistence type="inferred from homology"/>
<dbReference type="PANTHER" id="PTHR30566:SF25">
    <property type="entry name" value="INNER MEMBRANE PROTEIN"/>
    <property type="match status" value="1"/>
</dbReference>
<dbReference type="SUPFAM" id="SSF82861">
    <property type="entry name" value="Mechanosensitive channel protein MscS (YggB), transmembrane region"/>
    <property type="match status" value="1"/>
</dbReference>
<evidence type="ECO:0000256" key="4">
    <source>
        <dbReference type="ARBA" id="ARBA00022692"/>
    </source>
</evidence>
<dbReference type="Pfam" id="PF21088">
    <property type="entry name" value="MS_channel_1st"/>
    <property type="match status" value="1"/>
</dbReference>
<evidence type="ECO:0000313" key="11">
    <source>
        <dbReference type="Proteomes" id="UP000286100"/>
    </source>
</evidence>
<dbReference type="GO" id="GO:0008381">
    <property type="term" value="F:mechanosensitive monoatomic ion channel activity"/>
    <property type="evidence" value="ECO:0007669"/>
    <property type="project" value="UniProtKB-ARBA"/>
</dbReference>
<accession>A0A418WKZ5</accession>
<evidence type="ECO:0000259" key="8">
    <source>
        <dbReference type="Pfam" id="PF00924"/>
    </source>
</evidence>
<protein>
    <submittedName>
        <fullName evidence="10">Mechanosensitive ion channel family protein</fullName>
    </submittedName>
</protein>
<evidence type="ECO:0000256" key="6">
    <source>
        <dbReference type="ARBA" id="ARBA00023136"/>
    </source>
</evidence>
<dbReference type="InterPro" id="IPR011014">
    <property type="entry name" value="MscS_channel_TM-2"/>
</dbReference>
<keyword evidence="3" id="KW-1003">Cell membrane</keyword>
<evidence type="ECO:0000256" key="2">
    <source>
        <dbReference type="ARBA" id="ARBA00008017"/>
    </source>
</evidence>
<feature type="transmembrane region" description="Helical" evidence="7">
    <location>
        <begin position="41"/>
        <end position="61"/>
    </location>
</feature>
<comment type="caution">
    <text evidence="10">The sequence shown here is derived from an EMBL/GenBank/DDBJ whole genome shotgun (WGS) entry which is preliminary data.</text>
</comment>
<dbReference type="EMBL" id="QYUM01000003">
    <property type="protein sequence ID" value="RJF90690.1"/>
    <property type="molecule type" value="Genomic_DNA"/>
</dbReference>
<feature type="transmembrane region" description="Helical" evidence="7">
    <location>
        <begin position="179"/>
        <end position="199"/>
    </location>
</feature>
<feature type="domain" description="Mechanosensitive ion channel transmembrane helices 2/3" evidence="9">
    <location>
        <begin position="160"/>
        <end position="200"/>
    </location>
</feature>
<name>A0A418WKZ5_9SPHN</name>
<keyword evidence="6 7" id="KW-0472">Membrane</keyword>
<dbReference type="InterPro" id="IPR011066">
    <property type="entry name" value="MscS_channel_C_sf"/>
</dbReference>
<evidence type="ECO:0000256" key="3">
    <source>
        <dbReference type="ARBA" id="ARBA00022475"/>
    </source>
</evidence>
<gene>
    <name evidence="10" type="ORF">D3876_10800</name>
</gene>
<feature type="transmembrane region" description="Helical" evidence="7">
    <location>
        <begin position="81"/>
        <end position="101"/>
    </location>
</feature>
<dbReference type="InterPro" id="IPR023408">
    <property type="entry name" value="MscS_beta-dom_sf"/>
</dbReference>
<sequence>MLMTSTANGAEPILADVESSRTLVQFWDDSIAWISNHSVEVLIASGIAVGIVFGLLFIRRVGVRLCRKEDHTGWRTIVGRAVSKTSTFFMVMVAARLVAGYAEAPPLVFRTIAFLFTISAVLQFAVWAREIVLGMIERRAGSDDYHGEAIGNAMGIIRLLVSFAVFAIAGVVVLDNLGVNITGLVAGLGIGGIAIGMAAKGVFEDLFAALSILFDKPFRRGDAIKWDSTGGGTVESIGLKTTRIRAVSGEEIVVSNANLLNKELHNMTRLHRRRYTLTFGVVYSTPADDCSRIPDIAREEIEGLKKCHFLRCGMTGFGVNGLEFEAQFDVLSGDFETAFATRNAACMALLSRFDKEKIVFANPATIAPPPKPTEELWAAAKQG</sequence>
<dbReference type="Gene3D" id="1.10.287.1260">
    <property type="match status" value="1"/>
</dbReference>
<dbReference type="SUPFAM" id="SSF50182">
    <property type="entry name" value="Sm-like ribonucleoproteins"/>
    <property type="match status" value="1"/>
</dbReference>
<feature type="transmembrane region" description="Helical" evidence="7">
    <location>
        <begin position="107"/>
        <end position="128"/>
    </location>
</feature>
<dbReference type="PANTHER" id="PTHR30566">
    <property type="entry name" value="YNAI-RELATED MECHANOSENSITIVE ION CHANNEL"/>
    <property type="match status" value="1"/>
</dbReference>
<reference evidence="10 11" key="1">
    <citation type="submission" date="2018-09" db="EMBL/GenBank/DDBJ databases">
        <authorList>
            <person name="Zhu H."/>
        </authorList>
    </citation>
    <scope>NUCLEOTIDE SEQUENCE [LARGE SCALE GENOMIC DNA]</scope>
    <source>
        <strain evidence="10 11">K2R01-6</strain>
    </source>
</reference>
<keyword evidence="11" id="KW-1185">Reference proteome</keyword>
<keyword evidence="4 7" id="KW-0812">Transmembrane</keyword>
<dbReference type="InterPro" id="IPR010920">
    <property type="entry name" value="LSM_dom_sf"/>
</dbReference>
<dbReference type="SUPFAM" id="SSF82689">
    <property type="entry name" value="Mechanosensitive channel protein MscS (YggB), C-terminal domain"/>
    <property type="match status" value="1"/>
</dbReference>
<comment type="similarity">
    <text evidence="2">Belongs to the MscS (TC 1.A.23) family.</text>
</comment>
<comment type="subcellular location">
    <subcellularLocation>
        <location evidence="1">Cell membrane</location>
        <topology evidence="1">Multi-pass membrane protein</topology>
    </subcellularLocation>
</comment>
<evidence type="ECO:0000256" key="1">
    <source>
        <dbReference type="ARBA" id="ARBA00004651"/>
    </source>
</evidence>
<dbReference type="AlphaFoldDB" id="A0A418WKZ5"/>
<dbReference type="InterPro" id="IPR006685">
    <property type="entry name" value="MscS_channel_2nd"/>
</dbReference>
<dbReference type="Gene3D" id="2.30.30.60">
    <property type="match status" value="1"/>
</dbReference>
<evidence type="ECO:0000256" key="7">
    <source>
        <dbReference type="SAM" id="Phobius"/>
    </source>
</evidence>
<dbReference type="Gene3D" id="3.30.70.100">
    <property type="match status" value="1"/>
</dbReference>
<evidence type="ECO:0000259" key="9">
    <source>
        <dbReference type="Pfam" id="PF21088"/>
    </source>
</evidence>
<feature type="domain" description="Mechanosensitive ion channel MscS" evidence="8">
    <location>
        <begin position="202"/>
        <end position="269"/>
    </location>
</feature>
<dbReference type="GO" id="GO:0005886">
    <property type="term" value="C:plasma membrane"/>
    <property type="evidence" value="ECO:0007669"/>
    <property type="project" value="UniProtKB-SubCell"/>
</dbReference>
<dbReference type="InterPro" id="IPR049142">
    <property type="entry name" value="MS_channel_1st"/>
</dbReference>
<dbReference type="Proteomes" id="UP000286100">
    <property type="component" value="Unassembled WGS sequence"/>
</dbReference>